<evidence type="ECO:0000313" key="4">
    <source>
        <dbReference type="Proteomes" id="UP001075354"/>
    </source>
</evidence>
<dbReference type="PROSITE" id="PS00028">
    <property type="entry name" value="ZINC_FINGER_C2H2_1"/>
    <property type="match status" value="2"/>
</dbReference>
<keyword evidence="4" id="KW-1185">Reference proteome</keyword>
<keyword evidence="1" id="KW-0862">Zinc</keyword>
<dbReference type="Gene3D" id="3.30.160.60">
    <property type="entry name" value="Classic Zinc Finger"/>
    <property type="match status" value="1"/>
</dbReference>
<dbReference type="PROSITE" id="PS50157">
    <property type="entry name" value="ZINC_FINGER_C2H2_2"/>
    <property type="match status" value="2"/>
</dbReference>
<dbReference type="InterPro" id="IPR013087">
    <property type="entry name" value="Znf_C2H2_type"/>
</dbReference>
<proteinExistence type="predicted"/>
<feature type="domain" description="C2H2-type" evidence="2">
    <location>
        <begin position="26"/>
        <end position="53"/>
    </location>
</feature>
<protein>
    <recommendedName>
        <fullName evidence="2">C2H2-type domain-containing protein</fullName>
    </recommendedName>
</protein>
<evidence type="ECO:0000256" key="1">
    <source>
        <dbReference type="PROSITE-ProRule" id="PRU00042"/>
    </source>
</evidence>
<dbReference type="InterPro" id="IPR036236">
    <property type="entry name" value="Znf_C2H2_sf"/>
</dbReference>
<dbReference type="GO" id="GO:0008270">
    <property type="term" value="F:zinc ion binding"/>
    <property type="evidence" value="ECO:0007669"/>
    <property type="project" value="UniProtKB-KW"/>
</dbReference>
<evidence type="ECO:0000313" key="3">
    <source>
        <dbReference type="EMBL" id="KAJ1524635.1"/>
    </source>
</evidence>
<comment type="caution">
    <text evidence="3">The sequence shown here is derived from an EMBL/GenBank/DDBJ whole genome shotgun (WGS) entry which is preliminary data.</text>
</comment>
<dbReference type="SUPFAM" id="SSF57667">
    <property type="entry name" value="beta-beta-alpha zinc fingers"/>
    <property type="match status" value="1"/>
</dbReference>
<accession>A0AAV7XJQ2</accession>
<dbReference type="AlphaFoldDB" id="A0AAV7XJQ2"/>
<reference evidence="3" key="1">
    <citation type="submission" date="2022-12" db="EMBL/GenBank/DDBJ databases">
        <title>Chromosome-level genome assembly of the bean flower thrips Megalurothrips usitatus.</title>
        <authorList>
            <person name="Ma L."/>
            <person name="Liu Q."/>
            <person name="Li H."/>
            <person name="Cai W."/>
        </authorList>
    </citation>
    <scope>NUCLEOTIDE SEQUENCE</scope>
    <source>
        <strain evidence="3">Cailab_2022a</strain>
    </source>
</reference>
<gene>
    <name evidence="3" type="ORF">ONE63_011119</name>
</gene>
<keyword evidence="1" id="KW-0479">Metal-binding</keyword>
<sequence length="444" mass="49862">MDSSFSLEDGGLIPITSTPKKAKPKEKCQYCGKGYVVKHYFNKHVESHLSRATSTSSATSTPVTTGNDALNESDASLLHLDASDVSFSALQGDTTNHPFKKPAPLPKKKGGFINKIKVQKKKNFVCTYCLKAYVSERTMRTHMRVHIMQVANCPSYGCSGQRFKELVGHVVGLNNFSDFSSKVLQELATVIETKQCMLPSALLKTLADKVEKISCNEKFCDECLSLLGVSDYDCDTQSQFIVEFLFNCLTEVFRFISASFRKHYQRPLKPMPELDAEDKQVIYYIGGSIMRGYFRIAHRHKNNPKWEKVCAVIKTHLLSSEPVGDIDAAWTRDIDRGSLLYITMPCQIFFLSVTKVVYENEKRDGSIDYDQVIDIVCKTSISVQWDDIIKDALPEDLSIGLMTDVVQCFSKACGRGVAKRRLNALRDKPIISMPTRHAVASRKT</sequence>
<dbReference type="Proteomes" id="UP001075354">
    <property type="component" value="Chromosome 9"/>
</dbReference>
<keyword evidence="1" id="KW-0863">Zinc-finger</keyword>
<name>A0AAV7XJQ2_9NEOP</name>
<organism evidence="3 4">
    <name type="scientific">Megalurothrips usitatus</name>
    <name type="common">bean blossom thrips</name>
    <dbReference type="NCBI Taxonomy" id="439358"/>
    <lineage>
        <taxon>Eukaryota</taxon>
        <taxon>Metazoa</taxon>
        <taxon>Ecdysozoa</taxon>
        <taxon>Arthropoda</taxon>
        <taxon>Hexapoda</taxon>
        <taxon>Insecta</taxon>
        <taxon>Pterygota</taxon>
        <taxon>Neoptera</taxon>
        <taxon>Paraneoptera</taxon>
        <taxon>Thysanoptera</taxon>
        <taxon>Terebrantia</taxon>
        <taxon>Thripoidea</taxon>
        <taxon>Thripidae</taxon>
        <taxon>Megalurothrips</taxon>
    </lineage>
</organism>
<dbReference type="EMBL" id="JAPTSV010000009">
    <property type="protein sequence ID" value="KAJ1524635.1"/>
    <property type="molecule type" value="Genomic_DNA"/>
</dbReference>
<evidence type="ECO:0000259" key="2">
    <source>
        <dbReference type="PROSITE" id="PS50157"/>
    </source>
</evidence>
<dbReference type="SMART" id="SM00355">
    <property type="entry name" value="ZnF_C2H2"/>
    <property type="match status" value="2"/>
</dbReference>
<feature type="domain" description="C2H2-type" evidence="2">
    <location>
        <begin position="124"/>
        <end position="151"/>
    </location>
</feature>